<protein>
    <submittedName>
        <fullName evidence="3">Uncharacterized protein</fullName>
    </submittedName>
</protein>
<keyword evidence="2" id="KW-0812">Transmembrane</keyword>
<reference evidence="3 4" key="1">
    <citation type="submission" date="2019-02" db="EMBL/GenBank/DDBJ databases">
        <title>Deep-cultivation of Planctomycetes and their phenomic and genomic characterization uncovers novel biology.</title>
        <authorList>
            <person name="Wiegand S."/>
            <person name="Jogler M."/>
            <person name="Boedeker C."/>
            <person name="Pinto D."/>
            <person name="Vollmers J."/>
            <person name="Rivas-Marin E."/>
            <person name="Kohn T."/>
            <person name="Peeters S.H."/>
            <person name="Heuer A."/>
            <person name="Rast P."/>
            <person name="Oberbeckmann S."/>
            <person name="Bunk B."/>
            <person name="Jeske O."/>
            <person name="Meyerdierks A."/>
            <person name="Storesund J.E."/>
            <person name="Kallscheuer N."/>
            <person name="Luecker S."/>
            <person name="Lage O.M."/>
            <person name="Pohl T."/>
            <person name="Merkel B.J."/>
            <person name="Hornburger P."/>
            <person name="Mueller R.-W."/>
            <person name="Bruemmer F."/>
            <person name="Labrenz M."/>
            <person name="Spormann A.M."/>
            <person name="Op den Camp H."/>
            <person name="Overmann J."/>
            <person name="Amann R."/>
            <person name="Jetten M.S.M."/>
            <person name="Mascher T."/>
            <person name="Medema M.H."/>
            <person name="Devos D.P."/>
            <person name="Kaster A.-K."/>
            <person name="Ovreas L."/>
            <person name="Rohde M."/>
            <person name="Galperin M.Y."/>
            <person name="Jogler C."/>
        </authorList>
    </citation>
    <scope>NUCLEOTIDE SEQUENCE [LARGE SCALE GENOMIC DNA]</scope>
    <source>
        <strain evidence="3 4">HG15A2</strain>
    </source>
</reference>
<feature type="coiled-coil region" evidence="1">
    <location>
        <begin position="148"/>
        <end position="176"/>
    </location>
</feature>
<keyword evidence="2" id="KW-0472">Membrane</keyword>
<organism evidence="3 4">
    <name type="scientific">Adhaeretor mobilis</name>
    <dbReference type="NCBI Taxonomy" id="1930276"/>
    <lineage>
        <taxon>Bacteria</taxon>
        <taxon>Pseudomonadati</taxon>
        <taxon>Planctomycetota</taxon>
        <taxon>Planctomycetia</taxon>
        <taxon>Pirellulales</taxon>
        <taxon>Lacipirellulaceae</taxon>
        <taxon>Adhaeretor</taxon>
    </lineage>
</organism>
<proteinExistence type="predicted"/>
<sequence length="272" mass="31030">MPKAKHEHVDPALGNSLNSLKLLVAVVLVTLVALATYFAFFHDTWDIDNSSEISARSKAVIKAASEDNHPETARLHRELMDFIGDNEIHHDFIGEMIQDAIDAQSRVQELASQKVLADQAGFDAYNKGIPITKAPKQLKGVWIKAWKYARAVHREKQAEAERKEAKKRKLQSMKEAWYAGEAKAREKDGYYSSRQYDYDAETLQQFRLQLKELPKGGGVEALQLALIIGLGHKMEQDKYHSMSDHLRQYGVNNEAQWLELVELSSRLRWTKD</sequence>
<dbReference type="KEGG" id="amob:HG15A2_09560"/>
<keyword evidence="4" id="KW-1185">Reference proteome</keyword>
<evidence type="ECO:0000313" key="3">
    <source>
        <dbReference type="EMBL" id="QDS97692.1"/>
    </source>
</evidence>
<dbReference type="AlphaFoldDB" id="A0A517MS33"/>
<accession>A0A517MS33</accession>
<evidence type="ECO:0000256" key="1">
    <source>
        <dbReference type="SAM" id="Coils"/>
    </source>
</evidence>
<dbReference type="RefSeq" id="WP_145058266.1">
    <property type="nucleotide sequence ID" value="NZ_CP036263.1"/>
</dbReference>
<feature type="transmembrane region" description="Helical" evidence="2">
    <location>
        <begin position="20"/>
        <end position="41"/>
    </location>
</feature>
<dbReference type="EMBL" id="CP036263">
    <property type="protein sequence ID" value="QDS97692.1"/>
    <property type="molecule type" value="Genomic_DNA"/>
</dbReference>
<keyword evidence="2" id="KW-1133">Transmembrane helix</keyword>
<name>A0A517MS33_9BACT</name>
<evidence type="ECO:0000313" key="4">
    <source>
        <dbReference type="Proteomes" id="UP000319852"/>
    </source>
</evidence>
<dbReference type="Proteomes" id="UP000319852">
    <property type="component" value="Chromosome"/>
</dbReference>
<evidence type="ECO:0000256" key="2">
    <source>
        <dbReference type="SAM" id="Phobius"/>
    </source>
</evidence>
<gene>
    <name evidence="3" type="ORF">HG15A2_09560</name>
</gene>
<keyword evidence="1" id="KW-0175">Coiled coil</keyword>